<dbReference type="AlphaFoldDB" id="A0A6S6LU45"/>
<reference evidence="7 8" key="1">
    <citation type="submission" date="2020-06" db="EMBL/GenBank/DDBJ databases">
        <title>Interaction of electrochemicaly active bacteria, Geobacter bremensis R4 on different carbon anode.</title>
        <authorList>
            <person name="Meng L."/>
            <person name="Yoshida N."/>
        </authorList>
    </citation>
    <scope>NUCLEOTIDE SEQUENCE [LARGE SCALE GENOMIC DNA]</scope>
    <source>
        <strain evidence="7 8">R4</strain>
    </source>
</reference>
<keyword evidence="8" id="KW-1185">Reference proteome</keyword>
<feature type="transmembrane region" description="Helical" evidence="6">
    <location>
        <begin position="28"/>
        <end position="51"/>
    </location>
</feature>
<dbReference type="Pfam" id="PF01184">
    <property type="entry name" value="Gpr1_Fun34_YaaH"/>
    <property type="match status" value="1"/>
</dbReference>
<evidence type="ECO:0000256" key="5">
    <source>
        <dbReference type="ARBA" id="ARBA00023136"/>
    </source>
</evidence>
<organism evidence="7 8">
    <name type="scientific">Citrifermentans bremense</name>
    <dbReference type="NCBI Taxonomy" id="60035"/>
    <lineage>
        <taxon>Bacteria</taxon>
        <taxon>Pseudomonadati</taxon>
        <taxon>Thermodesulfobacteriota</taxon>
        <taxon>Desulfuromonadia</taxon>
        <taxon>Geobacterales</taxon>
        <taxon>Geobacteraceae</taxon>
        <taxon>Citrifermentans</taxon>
    </lineage>
</organism>
<feature type="transmembrane region" description="Helical" evidence="6">
    <location>
        <begin position="63"/>
        <end position="84"/>
    </location>
</feature>
<dbReference type="InterPro" id="IPR000791">
    <property type="entry name" value="Gpr1/Fun34/SatP-like"/>
</dbReference>
<gene>
    <name evidence="7" type="ORF">GEOBRER4_n0220</name>
</gene>
<proteinExistence type="inferred from homology"/>
<dbReference type="NCBIfam" id="NF038013">
    <property type="entry name" value="AceTr_1"/>
    <property type="match status" value="1"/>
</dbReference>
<feature type="transmembrane region" description="Helical" evidence="6">
    <location>
        <begin position="104"/>
        <end position="121"/>
    </location>
</feature>
<comment type="subcellular location">
    <subcellularLocation>
        <location evidence="1">Membrane</location>
        <topology evidence="1">Multi-pass membrane protein</topology>
    </subcellularLocation>
</comment>
<dbReference type="RefSeq" id="WP_185243870.1">
    <property type="nucleotide sequence ID" value="NZ_AP023213.1"/>
</dbReference>
<dbReference type="GO" id="GO:0071422">
    <property type="term" value="P:succinate transmembrane transport"/>
    <property type="evidence" value="ECO:0007669"/>
    <property type="project" value="TreeGrafter"/>
</dbReference>
<evidence type="ECO:0000256" key="6">
    <source>
        <dbReference type="SAM" id="Phobius"/>
    </source>
</evidence>
<evidence type="ECO:0000256" key="2">
    <source>
        <dbReference type="ARBA" id="ARBA00005587"/>
    </source>
</evidence>
<dbReference type="Proteomes" id="UP000515472">
    <property type="component" value="Chromosome"/>
</dbReference>
<dbReference type="GO" id="GO:0015360">
    <property type="term" value="F:acetate:proton symporter activity"/>
    <property type="evidence" value="ECO:0007669"/>
    <property type="project" value="TreeGrafter"/>
</dbReference>
<evidence type="ECO:0000313" key="7">
    <source>
        <dbReference type="EMBL" id="BCG45467.1"/>
    </source>
</evidence>
<keyword evidence="3 6" id="KW-0812">Transmembrane</keyword>
<dbReference type="PANTHER" id="PTHR30178">
    <property type="entry name" value="INNER MEMBRANE PROTEIN YAAH"/>
    <property type="match status" value="1"/>
</dbReference>
<keyword evidence="5 6" id="KW-0472">Membrane</keyword>
<evidence type="ECO:0000256" key="3">
    <source>
        <dbReference type="ARBA" id="ARBA00022692"/>
    </source>
</evidence>
<accession>A0A6S6LU45</accession>
<comment type="similarity">
    <text evidence="2">Belongs to the acetate uptake transporter (AceTr) (TC 2.A.96) family.</text>
</comment>
<dbReference type="KEGG" id="gbn:GEOBRER4_02170"/>
<dbReference type="EMBL" id="AP023213">
    <property type="protein sequence ID" value="BCG45467.1"/>
    <property type="molecule type" value="Genomic_DNA"/>
</dbReference>
<sequence length="209" mass="22314">MSDLKLGNPAVVGLAGFGMTTFVLQCHNLGWCGIAPVLWLGLCFGGTAQLIAGLMEMRTGNNFGFCAFTGYGAFWISLCLMIIFGKNPTLVASYPTLAFNANDLGFYLVAWTLFTFILFIASMKHHATLAFIFLTLLLGFIGLDIKEFTGSALAGTFAAYDLLICAFSALYLMAVAVYAESGIALPVGEPWIKDKAQTEEALAASKATA</sequence>
<evidence type="ECO:0000256" key="1">
    <source>
        <dbReference type="ARBA" id="ARBA00004141"/>
    </source>
</evidence>
<feature type="transmembrane region" description="Helical" evidence="6">
    <location>
        <begin position="157"/>
        <end position="179"/>
    </location>
</feature>
<feature type="transmembrane region" description="Helical" evidence="6">
    <location>
        <begin position="128"/>
        <end position="145"/>
    </location>
</feature>
<evidence type="ECO:0000313" key="8">
    <source>
        <dbReference type="Proteomes" id="UP000515472"/>
    </source>
</evidence>
<dbReference type="GO" id="GO:0005886">
    <property type="term" value="C:plasma membrane"/>
    <property type="evidence" value="ECO:0007669"/>
    <property type="project" value="TreeGrafter"/>
</dbReference>
<keyword evidence="4 6" id="KW-1133">Transmembrane helix</keyword>
<evidence type="ECO:0000256" key="4">
    <source>
        <dbReference type="ARBA" id="ARBA00022989"/>
    </source>
</evidence>
<name>A0A6S6LU45_9BACT</name>
<dbReference type="PANTHER" id="PTHR30178:SF3">
    <property type="entry name" value="SUCCINATE-ACETATE_PROTON SYMPORTER SATP"/>
    <property type="match status" value="1"/>
</dbReference>
<protein>
    <submittedName>
        <fullName evidence="7">Gpr1/Fun34/YaaH family protein</fullName>
    </submittedName>
</protein>
<dbReference type="InterPro" id="IPR047623">
    <property type="entry name" value="SatP"/>
</dbReference>